<dbReference type="GO" id="GO:0003677">
    <property type="term" value="F:DNA binding"/>
    <property type="evidence" value="ECO:0007669"/>
    <property type="project" value="InterPro"/>
</dbReference>
<feature type="region of interest" description="Disordered" evidence="1">
    <location>
        <begin position="573"/>
        <end position="597"/>
    </location>
</feature>
<feature type="compositionally biased region" description="Basic residues" evidence="1">
    <location>
        <begin position="580"/>
        <end position="591"/>
    </location>
</feature>
<dbReference type="Proteomes" id="UP000479000">
    <property type="component" value="Unassembled WGS sequence"/>
</dbReference>
<gene>
    <name evidence="2" type="ORF">NTEN_LOCUS4690</name>
</gene>
<feature type="region of interest" description="Disordered" evidence="1">
    <location>
        <begin position="294"/>
        <end position="488"/>
    </location>
</feature>
<dbReference type="EMBL" id="CADCXU010007040">
    <property type="protein sequence ID" value="CAA9998407.1"/>
    <property type="molecule type" value="Genomic_DNA"/>
</dbReference>
<feature type="non-terminal residue" evidence="2">
    <location>
        <position position="1"/>
    </location>
</feature>
<feature type="compositionally biased region" description="Basic and acidic residues" evidence="1">
    <location>
        <begin position="380"/>
        <end position="412"/>
    </location>
</feature>
<feature type="compositionally biased region" description="Acidic residues" evidence="1">
    <location>
        <begin position="443"/>
        <end position="488"/>
    </location>
</feature>
<evidence type="ECO:0000256" key="1">
    <source>
        <dbReference type="SAM" id="MobiDB-lite"/>
    </source>
</evidence>
<accession>A0A6H5G758</accession>
<proteinExistence type="predicted"/>
<feature type="compositionally biased region" description="Low complexity" evidence="1">
    <location>
        <begin position="45"/>
        <end position="58"/>
    </location>
</feature>
<organism evidence="2 3">
    <name type="scientific">Nesidiocoris tenuis</name>
    <dbReference type="NCBI Taxonomy" id="355587"/>
    <lineage>
        <taxon>Eukaryota</taxon>
        <taxon>Metazoa</taxon>
        <taxon>Ecdysozoa</taxon>
        <taxon>Arthropoda</taxon>
        <taxon>Hexapoda</taxon>
        <taxon>Insecta</taxon>
        <taxon>Pterygota</taxon>
        <taxon>Neoptera</taxon>
        <taxon>Paraneoptera</taxon>
        <taxon>Hemiptera</taxon>
        <taxon>Heteroptera</taxon>
        <taxon>Panheteroptera</taxon>
        <taxon>Cimicomorpha</taxon>
        <taxon>Miridae</taxon>
        <taxon>Dicyphina</taxon>
        <taxon>Nesidiocoris</taxon>
    </lineage>
</organism>
<dbReference type="SMART" id="SM00384">
    <property type="entry name" value="AT_hook"/>
    <property type="match status" value="2"/>
</dbReference>
<sequence length="597" mass="65980">MEANQDTGLMMAKRTLKKGAVPTMNLEVPNSWTMQRVVIPPSTNGSGSPVPGAPPSAARQLAPTPGAVPSPNTIRSPYCQGRAITLTKNGKRRGRPPKNRSLDASPYGSPIGNTTITPSPSQILKSAQPSSHTNGQAKQANLMAKLHQTYANQAQQMMCYNQNMQPFQILDMGKRKRGRPRKECNIDPGHFFMNEEPDCNDVDYCDRELAYFRKLPNVLAAAGLNSSSLAELRTIVQAAVERLSATELAIRKSAVIENHLRSRSLSGGASITVKPSTATKERLLDVDVRIPPSVSIKPVPMKSKSAGSNGGGSSSVSEEDLKPALTITIRRDKGSSETTVLNGVPHHMIKDDSKSDDGKAAVKEEKEIVKDDQDSDDEGELKINEDFDSDGKTSEDGDHRDGGDEKNGRHGDDDDQQEQDGDRHDGDQHDEDQHDGDRHDGDQHDEDQHDDDQQEHDGNQQDDDDDQQDEEHDDDQQENDDCSQDDDDGSLVDSWSCLKIAPSPSIALCRFSAGSSILQRISFQACIVKFKNSSIKPECRAMFTKAILTYCEGQYYLIRQKIAVQAIRRNGQNRPDLRRATQRQTRRHRRCHQPDES</sequence>
<dbReference type="InterPro" id="IPR017956">
    <property type="entry name" value="AT_hook_DNA-bd_motif"/>
</dbReference>
<dbReference type="AlphaFoldDB" id="A0A6H5G758"/>
<feature type="compositionally biased region" description="Basic and acidic residues" evidence="1">
    <location>
        <begin position="348"/>
        <end position="372"/>
    </location>
</feature>
<evidence type="ECO:0000313" key="3">
    <source>
        <dbReference type="Proteomes" id="UP000479000"/>
    </source>
</evidence>
<name>A0A6H5G758_9HEMI</name>
<feature type="compositionally biased region" description="Basic residues" evidence="1">
    <location>
        <begin position="89"/>
        <end position="98"/>
    </location>
</feature>
<feature type="region of interest" description="Disordered" evidence="1">
    <location>
        <begin position="39"/>
        <end position="134"/>
    </location>
</feature>
<evidence type="ECO:0000313" key="2">
    <source>
        <dbReference type="EMBL" id="CAA9998407.1"/>
    </source>
</evidence>
<dbReference type="OrthoDB" id="7312725at2759"/>
<feature type="compositionally biased region" description="Basic and acidic residues" evidence="1">
    <location>
        <begin position="420"/>
        <end position="442"/>
    </location>
</feature>
<reference evidence="2 3" key="1">
    <citation type="submission" date="2020-02" db="EMBL/GenBank/DDBJ databases">
        <authorList>
            <person name="Ferguson B K."/>
        </authorList>
    </citation>
    <scope>NUCLEOTIDE SEQUENCE [LARGE SCALE GENOMIC DNA]</scope>
</reference>
<feature type="compositionally biased region" description="Polar residues" evidence="1">
    <location>
        <begin position="111"/>
        <end position="134"/>
    </location>
</feature>
<protein>
    <submittedName>
        <fullName evidence="2">Uncharacterized protein</fullName>
    </submittedName>
</protein>
<feature type="non-terminal residue" evidence="2">
    <location>
        <position position="597"/>
    </location>
</feature>
<keyword evidence="3" id="KW-1185">Reference proteome</keyword>